<proteinExistence type="inferred from homology"/>
<evidence type="ECO:0000256" key="4">
    <source>
        <dbReference type="ARBA" id="ARBA00022679"/>
    </source>
</evidence>
<evidence type="ECO:0000259" key="9">
    <source>
        <dbReference type="Pfam" id="PF13813"/>
    </source>
</evidence>
<evidence type="ECO:0000256" key="2">
    <source>
        <dbReference type="ARBA" id="ARBA00005179"/>
    </source>
</evidence>
<dbReference type="EMBL" id="CP086714">
    <property type="protein sequence ID" value="WOO78089.1"/>
    <property type="molecule type" value="Genomic_DNA"/>
</dbReference>
<keyword evidence="6 8" id="KW-1133">Transmembrane helix</keyword>
<dbReference type="GO" id="GO:0006629">
    <property type="term" value="P:lipid metabolic process"/>
    <property type="evidence" value="ECO:0007669"/>
    <property type="project" value="InterPro"/>
</dbReference>
<dbReference type="GO" id="GO:0016020">
    <property type="term" value="C:membrane"/>
    <property type="evidence" value="ECO:0007669"/>
    <property type="project" value="UniProtKB-SubCell"/>
</dbReference>
<dbReference type="PANTHER" id="PTHR31595">
    <property type="entry name" value="LONG-CHAIN-ALCOHOL O-FATTY-ACYLTRANSFERASE 3-RELATED"/>
    <property type="match status" value="1"/>
</dbReference>
<sequence length="414" mass="44650">MPPPDPDPAPDLIIVVLFASLAPLVLQSYLAFSPNSRTTPNRVARCVLGVLGGVVFTSAFRWWSSQNLRRNMLTAAMSTQYPHMALKHVQLALLPSLSDSYPRARAFSALDTVINLRWRNIRIAGAPATGYLKPRTAKSHTPPKAARSRIAAVAHHARIAATQFVIMDTIQALFLALAPGTIGSPFPTPRGRIDDLLGTQLYLLPAVLPPVALPHVVLQAAIAAAIGAGTSLVLSWPYHALATVSIATGIYEPDAFDPDLFSNPFASTSLLDFWGRRWHQNFRRDFTLLSTGTVRLLRLPQRAALPLVFVFSAAYHAAFQPAAIGPRALLSVAAFFTLSGVSAGLEAAFRAITGRKVRGWPGRVWAVGFFLAAGYMMRDGWIDAGYVTVPFTTGAGRGIARYTLQHVLVPGATA</sequence>
<dbReference type="RefSeq" id="XP_062624121.1">
    <property type="nucleotide sequence ID" value="XM_062768137.1"/>
</dbReference>
<dbReference type="Proteomes" id="UP000827549">
    <property type="component" value="Chromosome 1"/>
</dbReference>
<evidence type="ECO:0000313" key="10">
    <source>
        <dbReference type="EMBL" id="WOO78089.1"/>
    </source>
</evidence>
<keyword evidence="7 8" id="KW-0472">Membrane</keyword>
<evidence type="ECO:0000256" key="3">
    <source>
        <dbReference type="ARBA" id="ARBA00007282"/>
    </source>
</evidence>
<evidence type="ECO:0000256" key="1">
    <source>
        <dbReference type="ARBA" id="ARBA00004141"/>
    </source>
</evidence>
<evidence type="ECO:0000256" key="7">
    <source>
        <dbReference type="ARBA" id="ARBA00023136"/>
    </source>
</evidence>
<dbReference type="Pfam" id="PF13813">
    <property type="entry name" value="MBOAT_2"/>
    <property type="match status" value="1"/>
</dbReference>
<evidence type="ECO:0000313" key="11">
    <source>
        <dbReference type="Proteomes" id="UP000827549"/>
    </source>
</evidence>
<keyword evidence="4" id="KW-0808">Transferase</keyword>
<comment type="subcellular location">
    <subcellularLocation>
        <location evidence="1">Membrane</location>
        <topology evidence="1">Multi-pass membrane protein</topology>
    </subcellularLocation>
</comment>
<keyword evidence="11" id="KW-1185">Reference proteome</keyword>
<accession>A0AAF1BJ93</accession>
<protein>
    <recommendedName>
        <fullName evidence="9">Wax synthase domain-containing protein</fullName>
    </recommendedName>
</protein>
<dbReference type="GO" id="GO:0008374">
    <property type="term" value="F:O-acyltransferase activity"/>
    <property type="evidence" value="ECO:0007669"/>
    <property type="project" value="InterPro"/>
</dbReference>
<dbReference type="InterPro" id="IPR044851">
    <property type="entry name" value="Wax_synthase"/>
</dbReference>
<feature type="transmembrane region" description="Helical" evidence="8">
    <location>
        <begin position="12"/>
        <end position="32"/>
    </location>
</feature>
<name>A0AAF1BJ93_9TREE</name>
<evidence type="ECO:0000256" key="5">
    <source>
        <dbReference type="ARBA" id="ARBA00022692"/>
    </source>
</evidence>
<comment type="similarity">
    <text evidence="3">Belongs to the wax synthase family.</text>
</comment>
<organism evidence="10 11">
    <name type="scientific">Vanrija pseudolonga</name>
    <dbReference type="NCBI Taxonomy" id="143232"/>
    <lineage>
        <taxon>Eukaryota</taxon>
        <taxon>Fungi</taxon>
        <taxon>Dikarya</taxon>
        <taxon>Basidiomycota</taxon>
        <taxon>Agaricomycotina</taxon>
        <taxon>Tremellomycetes</taxon>
        <taxon>Trichosporonales</taxon>
        <taxon>Trichosporonaceae</taxon>
        <taxon>Vanrija</taxon>
    </lineage>
</organism>
<reference evidence="10" key="1">
    <citation type="submission" date="2023-10" db="EMBL/GenBank/DDBJ databases">
        <authorList>
            <person name="Noh H."/>
        </authorList>
    </citation>
    <scope>NUCLEOTIDE SEQUENCE</scope>
    <source>
        <strain evidence="10">DUCC4014</strain>
    </source>
</reference>
<feature type="domain" description="Wax synthase" evidence="9">
    <location>
        <begin position="258"/>
        <end position="336"/>
    </location>
</feature>
<dbReference type="PANTHER" id="PTHR31595:SF57">
    <property type="entry name" value="OS04G0481900 PROTEIN"/>
    <property type="match status" value="1"/>
</dbReference>
<evidence type="ECO:0000256" key="6">
    <source>
        <dbReference type="ARBA" id="ARBA00022989"/>
    </source>
</evidence>
<comment type="pathway">
    <text evidence="2">Secondary metabolite biosynthesis.</text>
</comment>
<evidence type="ECO:0000256" key="8">
    <source>
        <dbReference type="SAM" id="Phobius"/>
    </source>
</evidence>
<dbReference type="InterPro" id="IPR032805">
    <property type="entry name" value="Wax_synthase_dom"/>
</dbReference>
<keyword evidence="5 8" id="KW-0812">Transmembrane</keyword>
<feature type="transmembrane region" description="Helical" evidence="8">
    <location>
        <begin position="44"/>
        <end position="63"/>
    </location>
</feature>
<gene>
    <name evidence="10" type="ORF">LOC62_01G001642</name>
</gene>
<dbReference type="AlphaFoldDB" id="A0AAF1BJ93"/>
<dbReference type="GeneID" id="87804897"/>